<dbReference type="GO" id="GO:0004601">
    <property type="term" value="F:peroxidase activity"/>
    <property type="evidence" value="ECO:0007669"/>
    <property type="project" value="UniProtKB-KW"/>
</dbReference>
<keyword evidence="10" id="KW-0408">Iron</keyword>
<dbReference type="InterPro" id="IPR027417">
    <property type="entry name" value="P-loop_NTPase"/>
</dbReference>
<dbReference type="Pfam" id="PF00141">
    <property type="entry name" value="peroxidase"/>
    <property type="match status" value="1"/>
</dbReference>
<dbReference type="GO" id="GO:0003777">
    <property type="term" value="F:microtubule motor activity"/>
    <property type="evidence" value="ECO:0007669"/>
    <property type="project" value="InterPro"/>
</dbReference>
<dbReference type="GO" id="GO:0005874">
    <property type="term" value="C:microtubule"/>
    <property type="evidence" value="ECO:0007669"/>
    <property type="project" value="UniProtKB-KW"/>
</dbReference>
<dbReference type="PRINTS" id="PR00380">
    <property type="entry name" value="KINESINHEAVY"/>
</dbReference>
<feature type="domain" description="Kinesin motor" evidence="15">
    <location>
        <begin position="153"/>
        <end position="469"/>
    </location>
</feature>
<reference evidence="17 18" key="1">
    <citation type="journal article" date="2017" name="Front. Genet.">
        <title>Draft sequencing of the heterozygous diploid genome of Satsuma (Citrus unshiu Marc.) using a hybrid assembly approach.</title>
        <authorList>
            <person name="Shimizu T."/>
            <person name="Tanizawa Y."/>
            <person name="Mochizuki T."/>
            <person name="Nagasaki H."/>
            <person name="Yoshioka T."/>
            <person name="Toyoda A."/>
            <person name="Fujiyama A."/>
            <person name="Kaminuma E."/>
            <person name="Nakamura Y."/>
        </authorList>
    </citation>
    <scope>NUCLEOTIDE SEQUENCE [LARGE SCALE GENOMIC DNA]</scope>
    <source>
        <strain evidence="18">cv. Miyagawa wase</strain>
    </source>
</reference>
<dbReference type="SUPFAM" id="SSF48113">
    <property type="entry name" value="Heme-dependent peroxidases"/>
    <property type="match status" value="1"/>
</dbReference>
<feature type="region of interest" description="Disordered" evidence="14">
    <location>
        <begin position="324"/>
        <end position="344"/>
    </location>
</feature>
<feature type="domain" description="Plant heme peroxidase family profile" evidence="16">
    <location>
        <begin position="718"/>
        <end position="1105"/>
    </location>
</feature>
<dbReference type="GO" id="GO:0020037">
    <property type="term" value="F:heme binding"/>
    <property type="evidence" value="ECO:0007669"/>
    <property type="project" value="InterPro"/>
</dbReference>
<dbReference type="AlphaFoldDB" id="A0A2H5PFR1"/>
<dbReference type="InterPro" id="IPR033905">
    <property type="entry name" value="Secretory_peroxidase"/>
</dbReference>
<evidence type="ECO:0000256" key="14">
    <source>
        <dbReference type="SAM" id="MobiDB-lite"/>
    </source>
</evidence>
<evidence type="ECO:0000313" key="17">
    <source>
        <dbReference type="EMBL" id="GAY51174.1"/>
    </source>
</evidence>
<dbReference type="Gene3D" id="1.10.420.10">
    <property type="entry name" value="Peroxidase, domain 2"/>
    <property type="match status" value="1"/>
</dbReference>
<dbReference type="Proteomes" id="UP000236630">
    <property type="component" value="Unassembled WGS sequence"/>
</dbReference>
<dbReference type="Gene3D" id="1.10.520.10">
    <property type="match status" value="1"/>
</dbReference>
<evidence type="ECO:0000256" key="11">
    <source>
        <dbReference type="ARBA" id="ARBA00023175"/>
    </source>
</evidence>
<dbReference type="PANTHER" id="PTHR47971:SF9">
    <property type="entry name" value="KINESIN-LIKE PROTEIN KIN-13B"/>
    <property type="match status" value="1"/>
</dbReference>
<feature type="compositionally biased region" description="Low complexity" evidence="14">
    <location>
        <begin position="940"/>
        <end position="983"/>
    </location>
</feature>
<dbReference type="GO" id="GO:0007019">
    <property type="term" value="P:microtubule depolymerization"/>
    <property type="evidence" value="ECO:0007669"/>
    <property type="project" value="TreeGrafter"/>
</dbReference>
<dbReference type="InterPro" id="IPR001752">
    <property type="entry name" value="Kinesin_motor_dom"/>
</dbReference>
<dbReference type="PROSITE" id="PS00435">
    <property type="entry name" value="PEROXIDASE_1"/>
    <property type="match status" value="1"/>
</dbReference>
<evidence type="ECO:0000256" key="6">
    <source>
        <dbReference type="ARBA" id="ARBA00022723"/>
    </source>
</evidence>
<dbReference type="PROSITE" id="PS00436">
    <property type="entry name" value="PEROXIDASE_2"/>
    <property type="match status" value="1"/>
</dbReference>
<dbReference type="SMART" id="SM00129">
    <property type="entry name" value="KISc"/>
    <property type="match status" value="1"/>
</dbReference>
<keyword evidence="18" id="KW-1185">Reference proteome</keyword>
<dbReference type="GO" id="GO:1903338">
    <property type="term" value="P:regulation of cell wall organization or biogenesis"/>
    <property type="evidence" value="ECO:0007669"/>
    <property type="project" value="UniProtKB-ARBA"/>
</dbReference>
<feature type="compositionally biased region" description="Acidic residues" evidence="14">
    <location>
        <begin position="504"/>
        <end position="527"/>
    </location>
</feature>
<keyword evidence="5" id="KW-0493">Microtubule</keyword>
<evidence type="ECO:0000256" key="1">
    <source>
        <dbReference type="ARBA" id="ARBA00001970"/>
    </source>
</evidence>
<dbReference type="InterPro" id="IPR027640">
    <property type="entry name" value="Kinesin-like_fam"/>
</dbReference>
<evidence type="ECO:0000256" key="13">
    <source>
        <dbReference type="PROSITE-ProRule" id="PRU00283"/>
    </source>
</evidence>
<dbReference type="InterPro" id="IPR019821">
    <property type="entry name" value="Kinesin_motor_CS"/>
</dbReference>
<feature type="compositionally biased region" description="Low complexity" evidence="14">
    <location>
        <begin position="326"/>
        <end position="336"/>
    </location>
</feature>
<dbReference type="PROSITE" id="PS00411">
    <property type="entry name" value="KINESIN_MOTOR_1"/>
    <property type="match status" value="1"/>
</dbReference>
<proteinExistence type="inferred from homology"/>
<evidence type="ECO:0000256" key="9">
    <source>
        <dbReference type="ARBA" id="ARBA00023002"/>
    </source>
</evidence>
<evidence type="ECO:0000256" key="8">
    <source>
        <dbReference type="ARBA" id="ARBA00022840"/>
    </source>
</evidence>
<dbReference type="InterPro" id="IPR019794">
    <property type="entry name" value="Peroxidases_AS"/>
</dbReference>
<evidence type="ECO:0000256" key="5">
    <source>
        <dbReference type="ARBA" id="ARBA00022701"/>
    </source>
</evidence>
<dbReference type="GO" id="GO:0042744">
    <property type="term" value="P:hydrogen peroxide catabolic process"/>
    <property type="evidence" value="ECO:0007669"/>
    <property type="project" value="InterPro"/>
</dbReference>
<name>A0A2H5PFR1_CITUN</name>
<feature type="compositionally biased region" description="Polar residues" evidence="14">
    <location>
        <begin position="54"/>
        <end position="72"/>
    </location>
</feature>
<dbReference type="PROSITE" id="PS50873">
    <property type="entry name" value="PEROXIDASE_4"/>
    <property type="match status" value="1"/>
</dbReference>
<dbReference type="FunFam" id="3.40.850.10:FF:000012">
    <property type="entry name" value="Kinesin-like protein"/>
    <property type="match status" value="1"/>
</dbReference>
<comment type="similarity">
    <text evidence="12">Belongs to the TRAFAC class myosin-kinesin ATPase superfamily. Kinesin family. KIN-13 subfamily.</text>
</comment>
<feature type="region of interest" description="Disordered" evidence="14">
    <location>
        <begin position="1"/>
        <end position="78"/>
    </location>
</feature>
<evidence type="ECO:0008006" key="19">
    <source>
        <dbReference type="Google" id="ProtNLM"/>
    </source>
</evidence>
<evidence type="ECO:0000259" key="16">
    <source>
        <dbReference type="PROSITE" id="PS50873"/>
    </source>
</evidence>
<keyword evidence="7 13" id="KW-0547">Nucleotide-binding</keyword>
<evidence type="ECO:0000256" key="2">
    <source>
        <dbReference type="ARBA" id="ARBA00006873"/>
    </source>
</evidence>
<keyword evidence="6" id="KW-0479">Metal-binding</keyword>
<evidence type="ECO:0000256" key="3">
    <source>
        <dbReference type="ARBA" id="ARBA00022559"/>
    </source>
</evidence>
<dbReference type="InterPro" id="IPR019793">
    <property type="entry name" value="Peroxidases_heam-ligand_BS"/>
</dbReference>
<keyword evidence="9" id="KW-0560">Oxidoreductase</keyword>
<evidence type="ECO:0000256" key="12">
    <source>
        <dbReference type="ARBA" id="ARBA00061030"/>
    </source>
</evidence>
<comment type="similarity">
    <text evidence="2">Belongs to the peroxidase family. Ascorbate peroxidase subfamily.</text>
</comment>
<comment type="cofactor">
    <cofactor evidence="1">
        <name>heme b</name>
        <dbReference type="ChEBI" id="CHEBI:60344"/>
    </cofactor>
</comment>
<dbReference type="Gene3D" id="3.40.850.10">
    <property type="entry name" value="Kinesin motor domain"/>
    <property type="match status" value="1"/>
</dbReference>
<dbReference type="PANTHER" id="PTHR47971">
    <property type="entry name" value="KINESIN-RELATED PROTEIN 6"/>
    <property type="match status" value="1"/>
</dbReference>
<feature type="compositionally biased region" description="Polar residues" evidence="14">
    <location>
        <begin position="491"/>
        <end position="503"/>
    </location>
</feature>
<dbReference type="GO" id="GO:0046872">
    <property type="term" value="F:metal ion binding"/>
    <property type="evidence" value="ECO:0007669"/>
    <property type="project" value="UniProtKB-KW"/>
</dbReference>
<dbReference type="InterPro" id="IPR036961">
    <property type="entry name" value="Kinesin_motor_dom_sf"/>
</dbReference>
<comment type="caution">
    <text evidence="17">The sequence shown here is derived from an EMBL/GenBank/DDBJ whole genome shotgun (WGS) entry which is preliminary data.</text>
</comment>
<evidence type="ECO:0000313" key="18">
    <source>
        <dbReference type="Proteomes" id="UP000236630"/>
    </source>
</evidence>
<dbReference type="STRING" id="55188.A0A2H5PFR1"/>
<feature type="binding site" evidence="13">
    <location>
        <begin position="235"/>
        <end position="242"/>
    </location>
    <ligand>
        <name>ATP</name>
        <dbReference type="ChEBI" id="CHEBI:30616"/>
    </ligand>
</feature>
<dbReference type="PROSITE" id="PS50067">
    <property type="entry name" value="KINESIN_MOTOR_2"/>
    <property type="match status" value="1"/>
</dbReference>
<dbReference type="GO" id="GO:0005524">
    <property type="term" value="F:ATP binding"/>
    <property type="evidence" value="ECO:0007669"/>
    <property type="project" value="UniProtKB-UniRule"/>
</dbReference>
<accession>A0A2H5PFR1</accession>
<dbReference type="GO" id="GO:0007018">
    <property type="term" value="P:microtubule-based movement"/>
    <property type="evidence" value="ECO:0007669"/>
    <property type="project" value="InterPro"/>
</dbReference>
<keyword evidence="11 13" id="KW-0505">Motor protein</keyword>
<evidence type="ECO:0000259" key="15">
    <source>
        <dbReference type="PROSITE" id="PS50067"/>
    </source>
</evidence>
<keyword evidence="4" id="KW-0349">Heme</keyword>
<dbReference type="SUPFAM" id="SSF52540">
    <property type="entry name" value="P-loop containing nucleoside triphosphate hydrolases"/>
    <property type="match status" value="1"/>
</dbReference>
<organism evidence="17 18">
    <name type="scientific">Citrus unshiu</name>
    <name type="common">Satsuma mandarin</name>
    <name type="synonym">Citrus nobilis var. unshiu</name>
    <dbReference type="NCBI Taxonomy" id="55188"/>
    <lineage>
        <taxon>Eukaryota</taxon>
        <taxon>Viridiplantae</taxon>
        <taxon>Streptophyta</taxon>
        <taxon>Embryophyta</taxon>
        <taxon>Tracheophyta</taxon>
        <taxon>Spermatophyta</taxon>
        <taxon>Magnoliopsida</taxon>
        <taxon>eudicotyledons</taxon>
        <taxon>Gunneridae</taxon>
        <taxon>Pentapetalae</taxon>
        <taxon>rosids</taxon>
        <taxon>malvids</taxon>
        <taxon>Sapindales</taxon>
        <taxon>Rutaceae</taxon>
        <taxon>Aurantioideae</taxon>
        <taxon>Citrus</taxon>
    </lineage>
</organism>
<feature type="region of interest" description="Disordered" evidence="14">
    <location>
        <begin position="491"/>
        <end position="533"/>
    </location>
</feature>
<evidence type="ECO:0000256" key="4">
    <source>
        <dbReference type="ARBA" id="ARBA00022617"/>
    </source>
</evidence>
<evidence type="ECO:0000256" key="10">
    <source>
        <dbReference type="ARBA" id="ARBA00023004"/>
    </source>
</evidence>
<dbReference type="GO" id="GO:0008017">
    <property type="term" value="F:microtubule binding"/>
    <property type="evidence" value="ECO:0007669"/>
    <property type="project" value="InterPro"/>
</dbReference>
<dbReference type="InterPro" id="IPR002016">
    <property type="entry name" value="Haem_peroxidase"/>
</dbReference>
<dbReference type="CDD" id="cd00693">
    <property type="entry name" value="secretory_peroxidase"/>
    <property type="match status" value="1"/>
</dbReference>
<dbReference type="EMBL" id="BDQV01000068">
    <property type="protein sequence ID" value="GAY51174.1"/>
    <property type="molecule type" value="Genomic_DNA"/>
</dbReference>
<evidence type="ECO:0000256" key="7">
    <source>
        <dbReference type="ARBA" id="ARBA00022741"/>
    </source>
</evidence>
<keyword evidence="8 13" id="KW-0067">ATP-binding</keyword>
<sequence>MNGRQGVQRSGAAGVQDYNFYGGGGGGQGSRMYRNAQRGFGGGNEFYMEPLTPPVSSRPSSQRKSGEQSPNEFSPGLLDLHSFDTELLPEMPVPGLYDGSSLFNPVRGRSFDDSEPHIANNKQTGRARGLPENNLLKSFAADKEKSNASSVAKIKVVVRKRPLNKKELAKNEEDIIETYSNSLTVDLTEYVEKHEFVFDAVLNEEVSNDEVYRETVEPIVPIIFQRTKATCFAYGQTGSGKTYTMKPLPLKASRDILRLMHHTYRSQGFQLFVSFFEIYGGKLFDLLSDRKKLCMREDGKQQVCIVGLQEYKVSDVETIKELIEKGSSSRSTGTTGANEESSRSHAILQLAIKRSADGSESKPPRLVGKLSFIDLAGSERGADTTDNDKQTRMEGAEINKSLLALKECIRALDNDQGHIPFRGSKLTEVLRDSFVGNSRTVMISCISPSSGCCEHTLNTLRYADRVKSLSKGNNPKKDILSSTINLKESTTAPLSSALPTTSPYEDDTDAWPEQNERDDFDASEDSYEPEKPSNSISLLHRINYENHPMVRQGGRSSQNLVNCEQNDYFMSKSESFLTHTAYVGRTQEEEDLVNAHRKQVEDTMNIVKEEMNLLVEADQPGNQLDDYVARLNAILSQKAAGIMQLQTQLAHFQKRLKEHNNQNADTKKGLNITTTSTTSRSFSYEYAASDPSAFQVVAGALFLSDDGKLEEGGEPYRSMEYDFYRDSCPQAEGTIRAMVRYLHKSRSDVAPALLRLVFHDCFIEGCDASILLDDAEGVDSEKKSPPNESLKGYDVINIIKEELEEICPGVVSCADILALAAREGAVLAGGPFYPLYTGRKDSRLAFADIATLELPSPNADLSETLASFASRGFDLRETVTLLGAHSIGVIHCKFFNNRLHNFGRSNEPDPSLDPDFLNLLRSKCRNISSTSPTPSPPYADSPSSSAAPSAGFDGSVSSSSAPSPNFDGSFSSSAAPSPNFNGSPKSTTALSPAFDASPSSPTASIFSLEALLASTFDEPGINVTYDGHQGGFGTVYYRSLLQNRGVLYADQQLMAGEETGIWVRAYASDVSLFRRDFALAMMKLSNLRVLTGPMGQIRLNCSKGA</sequence>
<keyword evidence="3" id="KW-0575">Peroxidase</keyword>
<dbReference type="GO" id="GO:0006979">
    <property type="term" value="P:response to oxidative stress"/>
    <property type="evidence" value="ECO:0007669"/>
    <property type="project" value="InterPro"/>
</dbReference>
<dbReference type="InterPro" id="IPR010255">
    <property type="entry name" value="Haem_peroxidase_sf"/>
</dbReference>
<protein>
    <recommendedName>
        <fullName evidence="19">Peroxidase</fullName>
    </recommendedName>
</protein>
<feature type="region of interest" description="Disordered" evidence="14">
    <location>
        <begin position="928"/>
        <end position="986"/>
    </location>
</feature>
<dbReference type="CDD" id="cd01367">
    <property type="entry name" value="KISc_KIF2_like"/>
    <property type="match status" value="1"/>
</dbReference>
<dbReference type="Pfam" id="PF00225">
    <property type="entry name" value="Kinesin"/>
    <property type="match status" value="1"/>
</dbReference>
<gene>
    <name evidence="17" type="ORF">CUMW_132250</name>
</gene>